<protein>
    <submittedName>
        <fullName evidence="2">Uncharacterized protein</fullName>
    </submittedName>
</protein>
<reference evidence="2" key="1">
    <citation type="submission" date="2020-11" db="EMBL/GenBank/DDBJ databases">
        <authorList>
            <consortium name="DOE Joint Genome Institute"/>
            <person name="Ahrendt S."/>
            <person name="Riley R."/>
            <person name="Andreopoulos W."/>
            <person name="Labutti K."/>
            <person name="Pangilinan J."/>
            <person name="Ruiz-Duenas F.J."/>
            <person name="Barrasa J.M."/>
            <person name="Sanchez-Garcia M."/>
            <person name="Camarero S."/>
            <person name="Miyauchi S."/>
            <person name="Serrano A."/>
            <person name="Linde D."/>
            <person name="Babiker R."/>
            <person name="Drula E."/>
            <person name="Ayuso-Fernandez I."/>
            <person name="Pacheco R."/>
            <person name="Padilla G."/>
            <person name="Ferreira P."/>
            <person name="Barriuso J."/>
            <person name="Kellner H."/>
            <person name="Castanera R."/>
            <person name="Alfaro M."/>
            <person name="Ramirez L."/>
            <person name="Pisabarro A.G."/>
            <person name="Kuo A."/>
            <person name="Tritt A."/>
            <person name="Lipzen A."/>
            <person name="He G."/>
            <person name="Yan M."/>
            <person name="Ng V."/>
            <person name="Cullen D."/>
            <person name="Martin F."/>
            <person name="Rosso M.-N."/>
            <person name="Henrissat B."/>
            <person name="Hibbett D."/>
            <person name="Martinez A.T."/>
            <person name="Grigoriev I.V."/>
        </authorList>
    </citation>
    <scope>NUCLEOTIDE SEQUENCE</scope>
    <source>
        <strain evidence="2">CIRM-BRFM 674</strain>
    </source>
</reference>
<organism evidence="2 3">
    <name type="scientific">Pholiota conissans</name>
    <dbReference type="NCBI Taxonomy" id="109636"/>
    <lineage>
        <taxon>Eukaryota</taxon>
        <taxon>Fungi</taxon>
        <taxon>Dikarya</taxon>
        <taxon>Basidiomycota</taxon>
        <taxon>Agaricomycotina</taxon>
        <taxon>Agaricomycetes</taxon>
        <taxon>Agaricomycetidae</taxon>
        <taxon>Agaricales</taxon>
        <taxon>Agaricineae</taxon>
        <taxon>Strophariaceae</taxon>
        <taxon>Pholiota</taxon>
    </lineage>
</organism>
<evidence type="ECO:0000313" key="2">
    <source>
        <dbReference type="EMBL" id="KAF9474460.1"/>
    </source>
</evidence>
<accession>A0A9P6CV45</accession>
<comment type="caution">
    <text evidence="2">The sequence shown here is derived from an EMBL/GenBank/DDBJ whole genome shotgun (WGS) entry which is preliminary data.</text>
</comment>
<dbReference type="EMBL" id="MU155378">
    <property type="protein sequence ID" value="KAF9474460.1"/>
    <property type="molecule type" value="Genomic_DNA"/>
</dbReference>
<keyword evidence="1" id="KW-0812">Transmembrane</keyword>
<keyword evidence="3" id="KW-1185">Reference proteome</keyword>
<evidence type="ECO:0000256" key="1">
    <source>
        <dbReference type="SAM" id="Phobius"/>
    </source>
</evidence>
<proteinExistence type="predicted"/>
<name>A0A9P6CV45_9AGAR</name>
<gene>
    <name evidence="2" type="ORF">BDN70DRAFT_314937</name>
</gene>
<dbReference type="Proteomes" id="UP000807469">
    <property type="component" value="Unassembled WGS sequence"/>
</dbReference>
<evidence type="ECO:0000313" key="3">
    <source>
        <dbReference type="Proteomes" id="UP000807469"/>
    </source>
</evidence>
<feature type="transmembrane region" description="Helical" evidence="1">
    <location>
        <begin position="25"/>
        <end position="46"/>
    </location>
</feature>
<sequence>MLLYNNLEETRLSEYDVYWVNFVRLFFPSFIFLIFLFLLSVFEFLIPRGTQSLTYSALSRCRNRQLTQVK</sequence>
<dbReference type="AlphaFoldDB" id="A0A9P6CV45"/>
<keyword evidence="1" id="KW-1133">Transmembrane helix</keyword>
<keyword evidence="1" id="KW-0472">Membrane</keyword>